<feature type="transmembrane region" description="Helical" evidence="10">
    <location>
        <begin position="99"/>
        <end position="122"/>
    </location>
</feature>
<feature type="transmembrane region" description="Helical" evidence="10">
    <location>
        <begin position="43"/>
        <end position="61"/>
    </location>
</feature>
<name>A0A0D2H6S9_9EURO</name>
<dbReference type="RefSeq" id="XP_013273239.1">
    <property type="nucleotide sequence ID" value="XM_013417785.1"/>
</dbReference>
<comment type="caution">
    <text evidence="10">Lacks conserved residue(s) required for the propagation of feature annotation.</text>
</comment>
<accession>A0A0D2H6S9</accession>
<comment type="function">
    <text evidence="9 10">Intramembrane glycolipid transporter that operates in the biosynthetic pathway of dolichol-linked oligosaccharides, the glycan precursors employed in protein asparagine (N)-glycosylation. The sequential addition of sugars to dolichol pyrophosphate produces dolichol-linked oligosaccharides containing fourteen sugars, including two GlcNAcs, nine mannoses and three glucoses. Once assembled, the oligosaccharide is transferred from the lipid to nascent proteins by oligosaccharyltransferases. The assembly of dolichol-linked oligosaccharides begins on the cytosolic side of the endoplasmic reticulum membrane and finishes in its lumen. RFT1 could mediate the translocation of the cytosolically oriented intermediate DolPP-GlcNAc2Man5, produced by ALG11, into the ER lumen where dolichol-linked oligosaccharides assembly continues. However, the intramembrane lipid transporter activity could not be confirmed in vitro.</text>
</comment>
<reference evidence="12 13" key="1">
    <citation type="submission" date="2015-01" db="EMBL/GenBank/DDBJ databases">
        <title>The Genome Sequence of Rhinocladiella mackenzie CBS 650.93.</title>
        <authorList>
            <consortium name="The Broad Institute Genomics Platform"/>
            <person name="Cuomo C."/>
            <person name="de Hoog S."/>
            <person name="Gorbushina A."/>
            <person name="Stielow B."/>
            <person name="Teixiera M."/>
            <person name="Abouelleil A."/>
            <person name="Chapman S.B."/>
            <person name="Priest M."/>
            <person name="Young S.K."/>
            <person name="Wortman J."/>
            <person name="Nusbaum C."/>
            <person name="Birren B."/>
        </authorList>
    </citation>
    <scope>NUCLEOTIDE SEQUENCE [LARGE SCALE GENOMIC DNA]</scope>
    <source>
        <strain evidence="12 13">CBS 650.93</strain>
    </source>
</reference>
<feature type="transmembrane region" description="Helical" evidence="10">
    <location>
        <begin position="171"/>
        <end position="190"/>
    </location>
</feature>
<protein>
    <recommendedName>
        <fullName evidence="8 10">Man(5)GlcNAc(2)-PP-dolichol translocation protein RFT1</fullName>
    </recommendedName>
</protein>
<keyword evidence="13" id="KW-1185">Reference proteome</keyword>
<feature type="transmembrane region" description="Helical" evidence="10">
    <location>
        <begin position="12"/>
        <end position="31"/>
    </location>
</feature>
<dbReference type="GO" id="GO:0034203">
    <property type="term" value="P:glycolipid translocation"/>
    <property type="evidence" value="ECO:0007669"/>
    <property type="project" value="TreeGrafter"/>
</dbReference>
<evidence type="ECO:0000256" key="8">
    <source>
        <dbReference type="ARBA" id="ARBA00044793"/>
    </source>
</evidence>
<dbReference type="InterPro" id="IPR007594">
    <property type="entry name" value="RFT1"/>
</dbReference>
<feature type="transmembrane region" description="Helical" evidence="10">
    <location>
        <begin position="134"/>
        <end position="159"/>
    </location>
</feature>
<evidence type="ECO:0000256" key="1">
    <source>
        <dbReference type="ARBA" id="ARBA00004477"/>
    </source>
</evidence>
<sequence length="540" mass="58113">MANSEEAQRPGNGTLLLILVQVASRALTFIGNQFLLRFLSPSLLGIAIQLELVSVTSLYFARESLRVALQRQPPGSATGSPSPSGESEEGSRGKETQTVVNLSFIAVLLGLGISAVFGYTYLQRAPNEVLDSPYFALSFQIYAAATLIELLAEPAFVVIQQKELYADRARAETGAAMARCFSACLVAMLGHRRGLAPSILPFAVGQAAYASVLLFFYLLPIFRLLKHEDFSLFPQRLVSPSSNSIYYDNLFHKAILSVAVTMYMQSGFKLLLTQGDALILSFLSSLADQGAFALASNYGGLLARLVFQPVEESSRNSFGRLLSPSTSKTTQDASKGAHQALKYLANTLHFYLLMALPLVSLAPYILPLVVKQIIGAGWYTSSTASLLSTYCFYIPLVAVNGILDAFVTSVATPVQLRAQSAWMMLFTGIFGVAAWAMLKASEMGAAGLVGANMVNMALRIVWSAEFIRVWSQTNIKDGEGLVRDMVRDTLPAGSSIAVTGLITLALRMSTITESTPDSVGLDRQFLGALMGGIVLLSSTV</sequence>
<dbReference type="GO" id="GO:0005789">
    <property type="term" value="C:endoplasmic reticulum membrane"/>
    <property type="evidence" value="ECO:0007669"/>
    <property type="project" value="UniProtKB-SubCell"/>
</dbReference>
<feature type="transmembrane region" description="Helical" evidence="10">
    <location>
        <begin position="348"/>
        <end position="366"/>
    </location>
</feature>
<comment type="pathway">
    <text evidence="2">Protein modification; protein glycosylation.</text>
</comment>
<dbReference type="VEuPathDB" id="FungiDB:Z518_04077"/>
<keyword evidence="10" id="KW-0813">Transport</keyword>
<evidence type="ECO:0000256" key="10">
    <source>
        <dbReference type="RuleBase" id="RU365067"/>
    </source>
</evidence>
<evidence type="ECO:0000313" key="12">
    <source>
        <dbReference type="EMBL" id="KIX06103.1"/>
    </source>
</evidence>
<comment type="similarity">
    <text evidence="3 10">Belongs to the RFT1 family.</text>
</comment>
<keyword evidence="4 10" id="KW-0812">Transmembrane</keyword>
<evidence type="ECO:0000256" key="2">
    <source>
        <dbReference type="ARBA" id="ARBA00004922"/>
    </source>
</evidence>
<evidence type="ECO:0000256" key="4">
    <source>
        <dbReference type="ARBA" id="ARBA00022692"/>
    </source>
</evidence>
<dbReference type="GO" id="GO:0006488">
    <property type="term" value="P:dolichol-linked oligosaccharide biosynthetic process"/>
    <property type="evidence" value="ECO:0007669"/>
    <property type="project" value="InterPro"/>
</dbReference>
<dbReference type="STRING" id="1442369.A0A0D2H6S9"/>
<gene>
    <name evidence="12" type="ORF">Z518_04077</name>
</gene>
<evidence type="ECO:0000256" key="9">
    <source>
        <dbReference type="ARBA" id="ARBA00045912"/>
    </source>
</evidence>
<dbReference type="EMBL" id="KN847477">
    <property type="protein sequence ID" value="KIX06103.1"/>
    <property type="molecule type" value="Genomic_DNA"/>
</dbReference>
<keyword evidence="6 10" id="KW-1133">Transmembrane helix</keyword>
<evidence type="ECO:0000256" key="6">
    <source>
        <dbReference type="ARBA" id="ARBA00022989"/>
    </source>
</evidence>
<evidence type="ECO:0000256" key="7">
    <source>
        <dbReference type="ARBA" id="ARBA00023136"/>
    </source>
</evidence>
<evidence type="ECO:0000256" key="3">
    <source>
        <dbReference type="ARBA" id="ARBA00010288"/>
    </source>
</evidence>
<dbReference type="GeneID" id="25292148"/>
<dbReference type="PANTHER" id="PTHR13117">
    <property type="entry name" value="ENDOPLASMIC RETICULUM MULTISPAN TRANSMEMBRANE PROTEIN-RELATED"/>
    <property type="match status" value="1"/>
</dbReference>
<dbReference type="OrthoDB" id="9979195at2759"/>
<organism evidence="12 13">
    <name type="scientific">Rhinocladiella mackenziei CBS 650.93</name>
    <dbReference type="NCBI Taxonomy" id="1442369"/>
    <lineage>
        <taxon>Eukaryota</taxon>
        <taxon>Fungi</taxon>
        <taxon>Dikarya</taxon>
        <taxon>Ascomycota</taxon>
        <taxon>Pezizomycotina</taxon>
        <taxon>Eurotiomycetes</taxon>
        <taxon>Chaetothyriomycetidae</taxon>
        <taxon>Chaetothyriales</taxon>
        <taxon>Herpotrichiellaceae</taxon>
        <taxon>Rhinocladiella</taxon>
    </lineage>
</organism>
<feature type="transmembrane region" description="Helical" evidence="10">
    <location>
        <begin position="420"/>
        <end position="438"/>
    </location>
</feature>
<dbReference type="AlphaFoldDB" id="A0A0D2H6S9"/>
<comment type="subcellular location">
    <subcellularLocation>
        <location evidence="1 10">Endoplasmic reticulum membrane</location>
        <topology evidence="1 10">Multi-pass membrane protein</topology>
    </subcellularLocation>
</comment>
<dbReference type="HOGENOM" id="CLU_023360_3_0_1"/>
<feature type="compositionally biased region" description="Low complexity" evidence="11">
    <location>
        <begin position="73"/>
        <end position="85"/>
    </location>
</feature>
<proteinExistence type="inferred from homology"/>
<keyword evidence="5 10" id="KW-0256">Endoplasmic reticulum</keyword>
<feature type="region of interest" description="Disordered" evidence="11">
    <location>
        <begin position="71"/>
        <end position="95"/>
    </location>
</feature>
<feature type="transmembrane region" description="Helical" evidence="10">
    <location>
        <begin position="202"/>
        <end position="225"/>
    </location>
</feature>
<feature type="transmembrane region" description="Helical" evidence="10">
    <location>
        <begin position="386"/>
        <end position="408"/>
    </location>
</feature>
<dbReference type="Pfam" id="PF04506">
    <property type="entry name" value="Rft-1"/>
    <property type="match status" value="1"/>
</dbReference>
<evidence type="ECO:0000313" key="13">
    <source>
        <dbReference type="Proteomes" id="UP000053617"/>
    </source>
</evidence>
<dbReference type="Proteomes" id="UP000053617">
    <property type="component" value="Unassembled WGS sequence"/>
</dbReference>
<keyword evidence="7 10" id="KW-0472">Membrane</keyword>
<dbReference type="PANTHER" id="PTHR13117:SF5">
    <property type="entry name" value="PROTEIN RFT1 HOMOLOG"/>
    <property type="match status" value="1"/>
</dbReference>
<evidence type="ECO:0000256" key="5">
    <source>
        <dbReference type="ARBA" id="ARBA00022824"/>
    </source>
</evidence>
<evidence type="ECO:0000256" key="11">
    <source>
        <dbReference type="SAM" id="MobiDB-lite"/>
    </source>
</evidence>